<evidence type="ECO:0000256" key="8">
    <source>
        <dbReference type="ARBA" id="ARBA00023053"/>
    </source>
</evidence>
<feature type="transmembrane region" description="Helical" evidence="14">
    <location>
        <begin position="6"/>
        <end position="21"/>
    </location>
</feature>
<name>A0A142EKT4_9BACT</name>
<evidence type="ECO:0000256" key="9">
    <source>
        <dbReference type="ARBA" id="ARBA00023065"/>
    </source>
</evidence>
<evidence type="ECO:0000256" key="10">
    <source>
        <dbReference type="ARBA" id="ARBA00023136"/>
    </source>
</evidence>
<evidence type="ECO:0000256" key="2">
    <source>
        <dbReference type="ARBA" id="ARBA00006434"/>
    </source>
</evidence>
<feature type="transmembrane region" description="Helical" evidence="14">
    <location>
        <begin position="71"/>
        <end position="91"/>
    </location>
</feature>
<dbReference type="GO" id="GO:0006814">
    <property type="term" value="P:sodium ion transport"/>
    <property type="evidence" value="ECO:0007669"/>
    <property type="project" value="UniProtKB-KW"/>
</dbReference>
<dbReference type="InterPro" id="IPR038377">
    <property type="entry name" value="Na/Glc_symporter_sf"/>
</dbReference>
<dbReference type="PANTHER" id="PTHR48086:SF3">
    <property type="entry name" value="SODIUM_PROLINE SYMPORTER"/>
    <property type="match status" value="1"/>
</dbReference>
<dbReference type="KEGG" id="alm:AO498_04915"/>
<proteinExistence type="inferred from homology"/>
<feature type="transmembrane region" description="Helical" evidence="14">
    <location>
        <begin position="189"/>
        <end position="211"/>
    </location>
</feature>
<evidence type="ECO:0000256" key="13">
    <source>
        <dbReference type="RuleBase" id="RU362091"/>
    </source>
</evidence>
<dbReference type="InterPro" id="IPR001734">
    <property type="entry name" value="Na/solute_symporter"/>
</dbReference>
<comment type="similarity">
    <text evidence="2 13">Belongs to the sodium:solute symporter (SSF) (TC 2.A.21) family.</text>
</comment>
<feature type="transmembrane region" description="Helical" evidence="14">
    <location>
        <begin position="271"/>
        <end position="297"/>
    </location>
</feature>
<keyword evidence="6" id="KW-0769">Symport</keyword>
<dbReference type="Gene3D" id="1.20.1730.10">
    <property type="entry name" value="Sodium/glucose cotransporter"/>
    <property type="match status" value="1"/>
</dbReference>
<comment type="subcellular location">
    <subcellularLocation>
        <location evidence="1">Cell membrane</location>
        <topology evidence="1">Multi-pass membrane protein</topology>
    </subcellularLocation>
</comment>
<keyword evidence="5 14" id="KW-0812">Transmembrane</keyword>
<dbReference type="AlphaFoldDB" id="A0A142EKT4"/>
<evidence type="ECO:0000313" key="15">
    <source>
        <dbReference type="EMBL" id="AMQ55739.1"/>
    </source>
</evidence>
<feature type="transmembrane region" description="Helical" evidence="14">
    <location>
        <begin position="317"/>
        <end position="341"/>
    </location>
</feature>
<keyword evidence="10 14" id="KW-0472">Membrane</keyword>
<evidence type="ECO:0000256" key="7">
    <source>
        <dbReference type="ARBA" id="ARBA00022989"/>
    </source>
</evidence>
<feature type="transmembrane region" description="Helical" evidence="14">
    <location>
        <begin position="413"/>
        <end position="432"/>
    </location>
</feature>
<keyword evidence="4" id="KW-1003">Cell membrane</keyword>
<dbReference type="PROSITE" id="PS50283">
    <property type="entry name" value="NA_SOLUT_SYMP_3"/>
    <property type="match status" value="1"/>
</dbReference>
<feature type="transmembrane region" description="Helical" evidence="14">
    <location>
        <begin position="444"/>
        <end position="463"/>
    </location>
</feature>
<dbReference type="CDD" id="cd10322">
    <property type="entry name" value="SLC5sbd"/>
    <property type="match status" value="1"/>
</dbReference>
<keyword evidence="8" id="KW-0915">Sodium</keyword>
<keyword evidence="11" id="KW-0739">Sodium transport</keyword>
<dbReference type="PATRIC" id="fig|1727163.4.peg.1023"/>
<feature type="transmembrane region" description="Helical" evidence="14">
    <location>
        <begin position="384"/>
        <end position="406"/>
    </location>
</feature>
<reference evidence="16" key="1">
    <citation type="submission" date="2015-09" db="EMBL/GenBank/DDBJ databases">
        <title>Complete sequence of Algoriphagus sp. M8-2.</title>
        <authorList>
            <person name="Shintani M."/>
        </authorList>
    </citation>
    <scope>NUCLEOTIDE SEQUENCE [LARGE SCALE GENOMIC DNA]</scope>
    <source>
        <strain evidence="16">M8-2</strain>
    </source>
</reference>
<dbReference type="PANTHER" id="PTHR48086">
    <property type="entry name" value="SODIUM/PROLINE SYMPORTER-RELATED"/>
    <property type="match status" value="1"/>
</dbReference>
<feature type="transmembrane region" description="Helical" evidence="14">
    <location>
        <begin position="157"/>
        <end position="177"/>
    </location>
</feature>
<keyword evidence="7 14" id="KW-1133">Transmembrane helix</keyword>
<evidence type="ECO:0000256" key="11">
    <source>
        <dbReference type="ARBA" id="ARBA00023201"/>
    </source>
</evidence>
<dbReference type="GO" id="GO:0005886">
    <property type="term" value="C:plasma membrane"/>
    <property type="evidence" value="ECO:0007669"/>
    <property type="project" value="UniProtKB-SubCell"/>
</dbReference>
<keyword evidence="9" id="KW-0406">Ion transport</keyword>
<dbReference type="RefSeq" id="WP_067544374.1">
    <property type="nucleotide sequence ID" value="NZ_CP012836.1"/>
</dbReference>
<feature type="transmembrane region" description="Helical" evidence="14">
    <location>
        <begin position="362"/>
        <end position="378"/>
    </location>
</feature>
<gene>
    <name evidence="15" type="ORF">AO498_04915</name>
</gene>
<dbReference type="STRING" id="1727163.AO498_04915"/>
<keyword evidence="16" id="KW-1185">Reference proteome</keyword>
<dbReference type="EMBL" id="CP012836">
    <property type="protein sequence ID" value="AMQ55739.1"/>
    <property type="molecule type" value="Genomic_DNA"/>
</dbReference>
<organism evidence="15 16">
    <name type="scientific">Algoriphagus sanaruensis</name>
    <dbReference type="NCBI Taxonomy" id="1727163"/>
    <lineage>
        <taxon>Bacteria</taxon>
        <taxon>Pseudomonadati</taxon>
        <taxon>Bacteroidota</taxon>
        <taxon>Cytophagia</taxon>
        <taxon>Cytophagales</taxon>
        <taxon>Cyclobacteriaceae</taxon>
        <taxon>Algoriphagus</taxon>
    </lineage>
</organism>
<evidence type="ECO:0000256" key="5">
    <source>
        <dbReference type="ARBA" id="ARBA00022692"/>
    </source>
</evidence>
<evidence type="ECO:0000256" key="12">
    <source>
        <dbReference type="ARBA" id="ARBA00033708"/>
    </source>
</evidence>
<comment type="catalytic activity">
    <reaction evidence="12">
        <text>L-proline(in) + Na(+)(in) = L-proline(out) + Na(+)(out)</text>
        <dbReference type="Rhea" id="RHEA:28967"/>
        <dbReference type="ChEBI" id="CHEBI:29101"/>
        <dbReference type="ChEBI" id="CHEBI:60039"/>
    </reaction>
</comment>
<evidence type="ECO:0000256" key="14">
    <source>
        <dbReference type="SAM" id="Phobius"/>
    </source>
</evidence>
<accession>A0A142EKT4</accession>
<keyword evidence="3" id="KW-0813">Transport</keyword>
<reference evidence="15 16" key="2">
    <citation type="journal article" date="2016" name="Genome Announc.">
        <title>Complete Genome Sequence of Algoriphagus sp. Strain M8-2, Isolated from a Brackish Lake.</title>
        <authorList>
            <person name="Muraguchi Y."/>
            <person name="Kushimoto K."/>
            <person name="Ohtsubo Y."/>
            <person name="Suzuki T."/>
            <person name="Dohra H."/>
            <person name="Kimbara K."/>
            <person name="Shintani M."/>
        </authorList>
    </citation>
    <scope>NUCLEOTIDE SEQUENCE [LARGE SCALE GENOMIC DNA]</scope>
    <source>
        <strain evidence="15 16">M8-2</strain>
    </source>
</reference>
<dbReference type="Proteomes" id="UP000073816">
    <property type="component" value="Chromosome"/>
</dbReference>
<evidence type="ECO:0000313" key="16">
    <source>
        <dbReference type="Proteomes" id="UP000073816"/>
    </source>
</evidence>
<feature type="transmembrane region" description="Helical" evidence="14">
    <location>
        <begin position="231"/>
        <end position="250"/>
    </location>
</feature>
<evidence type="ECO:0000256" key="3">
    <source>
        <dbReference type="ARBA" id="ARBA00022448"/>
    </source>
</evidence>
<evidence type="ECO:0000256" key="1">
    <source>
        <dbReference type="ARBA" id="ARBA00004651"/>
    </source>
</evidence>
<sequence>MKVWLVFFFVVFLASLVYASYKSYRKNRSSDEFMLAGSNIGAILGFLTFSAALFSAFTFMGMPDFFRVHGVGAWIFLGLSDALMVFFLLWFGYSLRRRAAQVGYKGVAGFVQNCFQNKWAGYLVFLSSFLFLIPYVAIQIRGISIFLNAAFPDFLPYWGWSGLLVVLMLVYSEIGGLKAIMYSDAIQGVILLVVIWIIGLTCLKMAGGLEAGTEAVLASNSELLSLPGPKGLFSSPFLIASAIAIVMIPVSQPQFTTRLVVMKDLKSVHKMAYAVGIFAILVILPTAFIGLYGAVTYPESSTADFLSSALLFDQAEAVGALAVVGLFAACLSTTNAQIFALGTELRSLLKGDEKKSMRITQIGILVFSIIVLVFSSVISDELVLLARVSFAGTSMIAPVVLGAVLFQKPPKSLLVISAFALGYFVLSLIGWVPAGFAGLPTDAAMYLILIPTTALVMGIHYFTQKKVHEA</sequence>
<dbReference type="Pfam" id="PF00474">
    <property type="entry name" value="SSF"/>
    <property type="match status" value="1"/>
</dbReference>
<protein>
    <submittedName>
        <fullName evidence="15">Sodium:solute symporter</fullName>
    </submittedName>
</protein>
<evidence type="ECO:0000256" key="4">
    <source>
        <dbReference type="ARBA" id="ARBA00022475"/>
    </source>
</evidence>
<dbReference type="OrthoDB" id="9814523at2"/>
<feature type="transmembrane region" description="Helical" evidence="14">
    <location>
        <begin position="119"/>
        <end position="137"/>
    </location>
</feature>
<dbReference type="GO" id="GO:0015293">
    <property type="term" value="F:symporter activity"/>
    <property type="evidence" value="ECO:0007669"/>
    <property type="project" value="UniProtKB-KW"/>
</dbReference>
<dbReference type="InterPro" id="IPR050277">
    <property type="entry name" value="Sodium:Solute_Symporter"/>
</dbReference>
<feature type="transmembrane region" description="Helical" evidence="14">
    <location>
        <begin position="33"/>
        <end position="59"/>
    </location>
</feature>
<evidence type="ECO:0000256" key="6">
    <source>
        <dbReference type="ARBA" id="ARBA00022847"/>
    </source>
</evidence>